<comment type="subcellular location">
    <subcellularLocation>
        <location evidence="1">Peroxisome</location>
    </subcellularLocation>
</comment>
<dbReference type="FunFam" id="3.40.50.720:FF:000009">
    <property type="entry name" value="Fatty oxidation complex, alpha subunit"/>
    <property type="match status" value="1"/>
</dbReference>
<feature type="domain" description="3-hydroxyacyl-CoA dehydrogenase NAD binding" evidence="14">
    <location>
        <begin position="303"/>
        <end position="478"/>
    </location>
</feature>
<evidence type="ECO:0000256" key="4">
    <source>
        <dbReference type="ARBA" id="ARBA00022963"/>
    </source>
</evidence>
<dbReference type="Gene3D" id="3.90.226.10">
    <property type="entry name" value="2-enoyl-CoA Hydratase, Chain A, domain 1"/>
    <property type="match status" value="1"/>
</dbReference>
<dbReference type="OrthoDB" id="5287258at2"/>
<evidence type="ECO:0000256" key="3">
    <source>
        <dbReference type="ARBA" id="ARBA00022832"/>
    </source>
</evidence>
<proteinExistence type="predicted"/>
<dbReference type="CDD" id="cd06558">
    <property type="entry name" value="crotonase-like"/>
    <property type="match status" value="1"/>
</dbReference>
<dbReference type="RefSeq" id="WP_085230468.1">
    <property type="nucleotide sequence ID" value="NZ_BSQD01000019.1"/>
</dbReference>
<dbReference type="SUPFAM" id="SSF51735">
    <property type="entry name" value="NAD(P)-binding Rossmann-fold domains"/>
    <property type="match status" value="1"/>
</dbReference>
<dbReference type="Pfam" id="PF02737">
    <property type="entry name" value="3HCDH_N"/>
    <property type="match status" value="1"/>
</dbReference>
<dbReference type="AlphaFoldDB" id="A0A1X7H4U5"/>
<keyword evidence="7" id="KW-0443">Lipid metabolism</keyword>
<evidence type="ECO:0000256" key="8">
    <source>
        <dbReference type="ARBA" id="ARBA00023140"/>
    </source>
</evidence>
<accession>A0A1X7H4U5</accession>
<dbReference type="InterPro" id="IPR029045">
    <property type="entry name" value="ClpP/crotonase-like_dom_sf"/>
</dbReference>
<feature type="domain" description="3-hydroxyacyl-CoA dehydrogenase C-terminal" evidence="13">
    <location>
        <begin position="483"/>
        <end position="575"/>
    </location>
</feature>
<evidence type="ECO:0000313" key="15">
    <source>
        <dbReference type="EMBL" id="SMF79570.1"/>
    </source>
</evidence>
<dbReference type="STRING" id="28094.SAMN06295900_12149"/>
<evidence type="ECO:0000256" key="1">
    <source>
        <dbReference type="ARBA" id="ARBA00004275"/>
    </source>
</evidence>
<dbReference type="GO" id="GO:0016853">
    <property type="term" value="F:isomerase activity"/>
    <property type="evidence" value="ECO:0007669"/>
    <property type="project" value="UniProtKB-KW"/>
</dbReference>
<dbReference type="UniPathway" id="UPA00659"/>
<sequence length="701" mass="73386">MPVEYTLRNGVAFIALDHPPVNALGAALRAGIAAALERALADPAAVAIVLTGKGEVFSGGADIAEFGTPAATASPDLPAVIAALEASAKPVVAALGGLAMGGGLELAMGARYRIAGRGARIALPEVKLGLLPGAGGTQRLPRGVGVARAIDLIVSGNAVKAQALAETALFDEIVDDAQLREAALRFAAQFAARAGGPQASGRGALLRDRPIDAEHVPQVLAAARERLAKAAPPLPAPAKCIDAIERGIVAGFEAGLAFERSCFEALSQTPESRALRHAFFSERAATKIADVPASTPVREIRRVGIVGAGTMGTGIAMCFADAGVPVTLVDIAEAPLQRSLADIRRNYDASVRKGRLDEATRDARFARIAPTLSYDALADADLVIEAVFEEMDVKTEVFARIDSIAKPGAILATNTSTLDVDRIAAVTKRPGDVLGMHFFSPANVMKLLEVVRGAQTAKDVLATVMRVARAIGKTAVVSGVCDGFIGNRMVEPYLKQALYLVEEGASPAQIDAAIEHFGFAMGPFRMSDLAGNDISWAIRKRRYREAPGLPYPRIADRVCEAGRFGQKTGAGWYDYRPGEREPHASPAIEAIIAAHREAIGSKPRAIGDEEIVGRLVYALVNEGARILADGIAAKASDIDAVYLNGYGFPAWRGGPMFYAQTVGLANVAAAIERYASQPNGEAFVIAPLLAETARDGGRFGA</sequence>
<organism evidence="15 16">
    <name type="scientific">Trinickia caryophylli</name>
    <name type="common">Paraburkholderia caryophylli</name>
    <dbReference type="NCBI Taxonomy" id="28094"/>
    <lineage>
        <taxon>Bacteria</taxon>
        <taxon>Pseudomonadati</taxon>
        <taxon>Pseudomonadota</taxon>
        <taxon>Betaproteobacteria</taxon>
        <taxon>Burkholderiales</taxon>
        <taxon>Burkholderiaceae</taxon>
        <taxon>Trinickia</taxon>
    </lineage>
</organism>
<dbReference type="InterPro" id="IPR001753">
    <property type="entry name" value="Enoyl-CoA_hydra/iso"/>
</dbReference>
<gene>
    <name evidence="15" type="ORF">SAMN06295900_12149</name>
</gene>
<keyword evidence="10" id="KW-0456">Lyase</keyword>
<evidence type="ECO:0000259" key="13">
    <source>
        <dbReference type="Pfam" id="PF00725"/>
    </source>
</evidence>
<name>A0A1X7H4U5_TRICW</name>
<keyword evidence="5" id="KW-0560">Oxidoreductase</keyword>
<keyword evidence="8" id="KW-0576">Peroxisome</keyword>
<dbReference type="PANTHER" id="PTHR23309">
    <property type="entry name" value="3-HYDROXYACYL-COA DEHYROGENASE"/>
    <property type="match status" value="1"/>
</dbReference>
<evidence type="ECO:0000256" key="9">
    <source>
        <dbReference type="ARBA" id="ARBA00023235"/>
    </source>
</evidence>
<evidence type="ECO:0000256" key="5">
    <source>
        <dbReference type="ARBA" id="ARBA00023002"/>
    </source>
</evidence>
<dbReference type="Pfam" id="PF00725">
    <property type="entry name" value="3HCDH"/>
    <property type="match status" value="2"/>
</dbReference>
<dbReference type="Pfam" id="PF00378">
    <property type="entry name" value="ECH_1"/>
    <property type="match status" value="1"/>
</dbReference>
<dbReference type="InterPro" id="IPR006108">
    <property type="entry name" value="3HC_DH_C"/>
</dbReference>
<dbReference type="InterPro" id="IPR008927">
    <property type="entry name" value="6-PGluconate_DH-like_C_sf"/>
</dbReference>
<dbReference type="InterPro" id="IPR006176">
    <property type="entry name" value="3-OHacyl-CoA_DH_NAD-bd"/>
</dbReference>
<comment type="pathway">
    <text evidence="2">Lipid metabolism; fatty acid beta-oxidation.</text>
</comment>
<keyword evidence="3" id="KW-0276">Fatty acid metabolism</keyword>
<dbReference type="Gene3D" id="3.40.50.720">
    <property type="entry name" value="NAD(P)-binding Rossmann-like Domain"/>
    <property type="match status" value="1"/>
</dbReference>
<dbReference type="InterPro" id="IPR036291">
    <property type="entry name" value="NAD(P)-bd_dom_sf"/>
</dbReference>
<evidence type="ECO:0000256" key="2">
    <source>
        <dbReference type="ARBA" id="ARBA00005005"/>
    </source>
</evidence>
<dbReference type="SUPFAM" id="SSF52096">
    <property type="entry name" value="ClpP/crotonase"/>
    <property type="match status" value="1"/>
</dbReference>
<dbReference type="FunFam" id="1.10.1040.50:FF:000006">
    <property type="entry name" value="Peroxisomal bifunctional enzyme"/>
    <property type="match status" value="1"/>
</dbReference>
<feature type="domain" description="3-hydroxyacyl-CoA dehydrogenase C-terminal" evidence="13">
    <location>
        <begin position="611"/>
        <end position="694"/>
    </location>
</feature>
<evidence type="ECO:0000256" key="6">
    <source>
        <dbReference type="ARBA" id="ARBA00023027"/>
    </source>
</evidence>
<dbReference type="GeneID" id="95548239"/>
<evidence type="ECO:0000259" key="14">
    <source>
        <dbReference type="Pfam" id="PF02737"/>
    </source>
</evidence>
<keyword evidence="9" id="KW-0413">Isomerase</keyword>
<dbReference type="GO" id="GO:0003857">
    <property type="term" value="F:(3S)-3-hydroxyacyl-CoA dehydrogenase (NAD+) activity"/>
    <property type="evidence" value="ECO:0007669"/>
    <property type="project" value="UniProtKB-EC"/>
</dbReference>
<keyword evidence="4" id="KW-0442">Lipid degradation</keyword>
<dbReference type="PANTHER" id="PTHR23309:SF51">
    <property type="entry name" value="3-HYDROXYACYL-COA DEHYDROGENASE-RELATED"/>
    <property type="match status" value="1"/>
</dbReference>
<dbReference type="Gene3D" id="1.10.1040.50">
    <property type="match status" value="1"/>
</dbReference>
<evidence type="ECO:0000256" key="12">
    <source>
        <dbReference type="ARBA" id="ARBA00049556"/>
    </source>
</evidence>
<dbReference type="GO" id="GO:0006635">
    <property type="term" value="P:fatty acid beta-oxidation"/>
    <property type="evidence" value="ECO:0007669"/>
    <property type="project" value="UniProtKB-UniPathway"/>
</dbReference>
<evidence type="ECO:0000256" key="7">
    <source>
        <dbReference type="ARBA" id="ARBA00023098"/>
    </source>
</evidence>
<dbReference type="GO" id="GO:0004300">
    <property type="term" value="F:enoyl-CoA hydratase activity"/>
    <property type="evidence" value="ECO:0007669"/>
    <property type="project" value="UniProtKB-ARBA"/>
</dbReference>
<dbReference type="GO" id="GO:0070403">
    <property type="term" value="F:NAD+ binding"/>
    <property type="evidence" value="ECO:0007669"/>
    <property type="project" value="InterPro"/>
</dbReference>
<dbReference type="SUPFAM" id="SSF48179">
    <property type="entry name" value="6-phosphogluconate dehydrogenase C-terminal domain-like"/>
    <property type="match status" value="2"/>
</dbReference>
<evidence type="ECO:0000256" key="11">
    <source>
        <dbReference type="ARBA" id="ARBA00023268"/>
    </source>
</evidence>
<keyword evidence="16" id="KW-1185">Reference proteome</keyword>
<comment type="catalytic activity">
    <reaction evidence="12">
        <text>a (3S)-3-hydroxyacyl-CoA + NAD(+) = a 3-oxoacyl-CoA + NADH + H(+)</text>
        <dbReference type="Rhea" id="RHEA:22432"/>
        <dbReference type="ChEBI" id="CHEBI:15378"/>
        <dbReference type="ChEBI" id="CHEBI:57318"/>
        <dbReference type="ChEBI" id="CHEBI:57540"/>
        <dbReference type="ChEBI" id="CHEBI:57945"/>
        <dbReference type="ChEBI" id="CHEBI:90726"/>
        <dbReference type="EC" id="1.1.1.35"/>
    </reaction>
</comment>
<keyword evidence="6" id="KW-0520">NAD</keyword>
<evidence type="ECO:0000313" key="16">
    <source>
        <dbReference type="Proteomes" id="UP000192911"/>
    </source>
</evidence>
<protein>
    <submittedName>
        <fullName evidence="15">Short chain enoyl-CoA hydratase /3-hydroxyacyl-CoA dehydrogenase</fullName>
    </submittedName>
</protein>
<evidence type="ECO:0000256" key="10">
    <source>
        <dbReference type="ARBA" id="ARBA00023239"/>
    </source>
</evidence>
<keyword evidence="11" id="KW-0511">Multifunctional enzyme</keyword>
<dbReference type="EMBL" id="FXAH01000021">
    <property type="protein sequence ID" value="SMF79570.1"/>
    <property type="molecule type" value="Genomic_DNA"/>
</dbReference>
<dbReference type="Proteomes" id="UP000192911">
    <property type="component" value="Unassembled WGS sequence"/>
</dbReference>
<reference evidence="16" key="1">
    <citation type="submission" date="2017-04" db="EMBL/GenBank/DDBJ databases">
        <authorList>
            <person name="Varghese N."/>
            <person name="Submissions S."/>
        </authorList>
    </citation>
    <scope>NUCLEOTIDE SEQUENCE [LARGE SCALE GENOMIC DNA]</scope>
    <source>
        <strain evidence="16">Ballard 720</strain>
    </source>
</reference>